<dbReference type="EMBL" id="CAJVQB010000033">
    <property type="protein sequence ID" value="CAG8459892.1"/>
    <property type="molecule type" value="Genomic_DNA"/>
</dbReference>
<gene>
    <name evidence="2" type="ORF">GMARGA_LOCUS251</name>
</gene>
<organism evidence="2 3">
    <name type="scientific">Gigaspora margarita</name>
    <dbReference type="NCBI Taxonomy" id="4874"/>
    <lineage>
        <taxon>Eukaryota</taxon>
        <taxon>Fungi</taxon>
        <taxon>Fungi incertae sedis</taxon>
        <taxon>Mucoromycota</taxon>
        <taxon>Glomeromycotina</taxon>
        <taxon>Glomeromycetes</taxon>
        <taxon>Diversisporales</taxon>
        <taxon>Gigasporaceae</taxon>
        <taxon>Gigaspora</taxon>
    </lineage>
</organism>
<reference evidence="2 3" key="1">
    <citation type="submission" date="2021-06" db="EMBL/GenBank/DDBJ databases">
        <authorList>
            <person name="Kallberg Y."/>
            <person name="Tangrot J."/>
            <person name="Rosling A."/>
        </authorList>
    </citation>
    <scope>NUCLEOTIDE SEQUENCE [LARGE SCALE GENOMIC DNA]</scope>
    <source>
        <strain evidence="2 3">120-4 pot B 10/14</strain>
    </source>
</reference>
<dbReference type="Proteomes" id="UP000789901">
    <property type="component" value="Unassembled WGS sequence"/>
</dbReference>
<name>A0ABM8VVY0_GIGMA</name>
<dbReference type="Pfam" id="PF01467">
    <property type="entry name" value="CTP_transf_like"/>
    <property type="match status" value="1"/>
</dbReference>
<sequence length="260" mass="30300">MNEYISIEKLVTNLSQAQKTQTLLSKPFAVLLISGSFNPIHKRIIQVLKIAKQFAEKKYEIVAGYISPFSNEYVNEAYPDEAIPFYNRLQMIQTAIEEESWIEINQWESLTSSHSADCNLIITRLSELLNKNNKIKEFLNEKQLKIIYVCGSDQPLKNNSKEQLKNLETFELIIVERYFKEKNDNWKNKCIETLSGLYNNKWKNFENNISYIEQNDNNPDITISSTKIRQKENNWEQMCDFKVSKEPSSGSCILGVSFLE</sequence>
<evidence type="ECO:0000259" key="1">
    <source>
        <dbReference type="Pfam" id="PF01467"/>
    </source>
</evidence>
<keyword evidence="3" id="KW-1185">Reference proteome</keyword>
<dbReference type="PANTHER" id="PTHR12039:SF0">
    <property type="entry name" value="NICOTINAMIDE-NUCLEOTIDE ADENYLYLTRANSFERASE"/>
    <property type="match status" value="1"/>
</dbReference>
<dbReference type="SUPFAM" id="SSF52374">
    <property type="entry name" value="Nucleotidylyl transferase"/>
    <property type="match status" value="1"/>
</dbReference>
<dbReference type="InterPro" id="IPR051182">
    <property type="entry name" value="Euk_NMN_adenylyltrnsfrase"/>
</dbReference>
<dbReference type="InterPro" id="IPR014729">
    <property type="entry name" value="Rossmann-like_a/b/a_fold"/>
</dbReference>
<accession>A0ABM8VVY0</accession>
<feature type="domain" description="Cytidyltransferase-like" evidence="1">
    <location>
        <begin position="33"/>
        <end position="231"/>
    </location>
</feature>
<evidence type="ECO:0000313" key="2">
    <source>
        <dbReference type="EMBL" id="CAG8459892.1"/>
    </source>
</evidence>
<dbReference type="PANTHER" id="PTHR12039">
    <property type="entry name" value="NICOTINAMIDE MONONUCLEOTIDE ADENYLYLTRANSFERASE"/>
    <property type="match status" value="1"/>
</dbReference>
<dbReference type="Gene3D" id="3.40.50.620">
    <property type="entry name" value="HUPs"/>
    <property type="match status" value="1"/>
</dbReference>
<dbReference type="InterPro" id="IPR004821">
    <property type="entry name" value="Cyt_trans-like"/>
</dbReference>
<protein>
    <submittedName>
        <fullName evidence="2">34207_t:CDS:1</fullName>
    </submittedName>
</protein>
<evidence type="ECO:0000313" key="3">
    <source>
        <dbReference type="Proteomes" id="UP000789901"/>
    </source>
</evidence>
<proteinExistence type="predicted"/>
<comment type="caution">
    <text evidence="2">The sequence shown here is derived from an EMBL/GenBank/DDBJ whole genome shotgun (WGS) entry which is preliminary data.</text>
</comment>